<dbReference type="EC" id="2.1.1.171" evidence="3"/>
<dbReference type="EMBL" id="CP054257">
    <property type="protein sequence ID" value="QTQ11785.1"/>
    <property type="molecule type" value="Genomic_DNA"/>
</dbReference>
<dbReference type="PANTHER" id="PTHR43542">
    <property type="entry name" value="METHYLTRANSFERASE"/>
    <property type="match status" value="1"/>
</dbReference>
<dbReference type="PANTHER" id="PTHR43542:SF1">
    <property type="entry name" value="METHYLTRANSFERASE"/>
    <property type="match status" value="1"/>
</dbReference>
<dbReference type="Gene3D" id="3.40.50.150">
    <property type="entry name" value="Vaccinia Virus protein VP39"/>
    <property type="match status" value="1"/>
</dbReference>
<reference evidence="3" key="2">
    <citation type="journal article" date="2021" name="Microbiol. Resour. Announc.">
        <title>Complete Genome Sequences of Three Human Oral Treponema parvum Isolates.</title>
        <authorList>
            <person name="Zeng H."/>
            <person name="Watt R.M."/>
        </authorList>
    </citation>
    <scope>NUCLEOTIDE SEQUENCE</scope>
    <source>
        <strain evidence="3">ATCC 700773</strain>
    </source>
</reference>
<dbReference type="RefSeq" id="WP_210116496.1">
    <property type="nucleotide sequence ID" value="NZ_CP054257.1"/>
</dbReference>
<dbReference type="CDD" id="cd02440">
    <property type="entry name" value="AdoMet_MTases"/>
    <property type="match status" value="1"/>
</dbReference>
<evidence type="ECO:0000313" key="4">
    <source>
        <dbReference type="Proteomes" id="UP000671995"/>
    </source>
</evidence>
<evidence type="ECO:0000313" key="3">
    <source>
        <dbReference type="EMBL" id="QTQ11785.1"/>
    </source>
</evidence>
<dbReference type="Proteomes" id="UP000671995">
    <property type="component" value="Chromosome"/>
</dbReference>
<evidence type="ECO:0000256" key="1">
    <source>
        <dbReference type="ARBA" id="ARBA00022603"/>
    </source>
</evidence>
<dbReference type="Pfam" id="PF03602">
    <property type="entry name" value="Cons_hypoth95"/>
    <property type="match status" value="1"/>
</dbReference>
<dbReference type="PROSITE" id="PS00092">
    <property type="entry name" value="N6_MTASE"/>
    <property type="match status" value="1"/>
</dbReference>
<protein>
    <submittedName>
        <fullName evidence="3">16S rRNA (Guanine(966)-N(2))-methyltransferase RsmD</fullName>
        <ecNumber evidence="3">2.1.1.171</ecNumber>
    </submittedName>
</protein>
<dbReference type="GO" id="GO:0052913">
    <property type="term" value="F:16S rRNA (guanine(966)-N(2))-methyltransferase activity"/>
    <property type="evidence" value="ECO:0007669"/>
    <property type="project" value="UniProtKB-EC"/>
</dbReference>
<gene>
    <name evidence="3" type="primary">rsmD</name>
    <name evidence="3" type="ORF">HRI96_05965</name>
</gene>
<reference evidence="3" key="1">
    <citation type="submission" date="2020-05" db="EMBL/GenBank/DDBJ databases">
        <authorList>
            <person name="Zeng H."/>
            <person name="Chan Y.K."/>
            <person name="Watt R.M."/>
        </authorList>
    </citation>
    <scope>NUCLEOTIDE SEQUENCE</scope>
    <source>
        <strain evidence="3">ATCC 700773</strain>
    </source>
</reference>
<dbReference type="InterPro" id="IPR029063">
    <property type="entry name" value="SAM-dependent_MTases_sf"/>
</dbReference>
<dbReference type="NCBIfam" id="TIGR00095">
    <property type="entry name" value="16S rRNA (guanine(966)-N(2))-methyltransferase RsmD"/>
    <property type="match status" value="1"/>
</dbReference>
<dbReference type="InterPro" id="IPR002052">
    <property type="entry name" value="DNA_methylase_N6_adenine_CS"/>
</dbReference>
<sequence>MRITGGVLKGRIIKCPDGIIRPAMDRMRESVFAVLGNLDGKSFLDLFSGSGTIAIEAVSRGAKKVELCEKDRLKIRTVLDNVFITEKEMGVKIQCHFTSVELFVKRCKDKFDYIFLDPPFPYKFHTDLIEQIYKRDLLIEGGTVLVHRPEEHHMPDTIAAFKLTDRRVYGRSIVDFYQKSTPEIQGETANGVK</sequence>
<dbReference type="GO" id="GO:0003676">
    <property type="term" value="F:nucleic acid binding"/>
    <property type="evidence" value="ECO:0007669"/>
    <property type="project" value="InterPro"/>
</dbReference>
<dbReference type="AlphaFoldDB" id="A0A975F010"/>
<accession>A0A975F010</accession>
<keyword evidence="2 3" id="KW-0808">Transferase</keyword>
<name>A0A975F010_9SPIR</name>
<organism evidence="3 4">
    <name type="scientific">Treponema parvum</name>
    <dbReference type="NCBI Taxonomy" id="138851"/>
    <lineage>
        <taxon>Bacteria</taxon>
        <taxon>Pseudomonadati</taxon>
        <taxon>Spirochaetota</taxon>
        <taxon>Spirochaetia</taxon>
        <taxon>Spirochaetales</taxon>
        <taxon>Treponemataceae</taxon>
        <taxon>Treponema</taxon>
    </lineage>
</organism>
<dbReference type="PIRSF" id="PIRSF004553">
    <property type="entry name" value="CHP00095"/>
    <property type="match status" value="1"/>
</dbReference>
<evidence type="ECO:0000256" key="2">
    <source>
        <dbReference type="ARBA" id="ARBA00022679"/>
    </source>
</evidence>
<dbReference type="SUPFAM" id="SSF53335">
    <property type="entry name" value="S-adenosyl-L-methionine-dependent methyltransferases"/>
    <property type="match status" value="1"/>
</dbReference>
<proteinExistence type="predicted"/>
<keyword evidence="1 3" id="KW-0489">Methyltransferase</keyword>
<dbReference type="InterPro" id="IPR004398">
    <property type="entry name" value="RNA_MeTrfase_RsmD"/>
</dbReference>